<dbReference type="AlphaFoldDB" id="A0A0E9S1G2"/>
<organism evidence="1">
    <name type="scientific">Anguilla anguilla</name>
    <name type="common">European freshwater eel</name>
    <name type="synonym">Muraena anguilla</name>
    <dbReference type="NCBI Taxonomy" id="7936"/>
    <lineage>
        <taxon>Eukaryota</taxon>
        <taxon>Metazoa</taxon>
        <taxon>Chordata</taxon>
        <taxon>Craniata</taxon>
        <taxon>Vertebrata</taxon>
        <taxon>Euteleostomi</taxon>
        <taxon>Actinopterygii</taxon>
        <taxon>Neopterygii</taxon>
        <taxon>Teleostei</taxon>
        <taxon>Anguilliformes</taxon>
        <taxon>Anguillidae</taxon>
        <taxon>Anguilla</taxon>
    </lineage>
</organism>
<sequence>MAHTYTHMHSRAHTLMIIHTHTCTHAYTHSHMCKHICMSLGHKSYFVSDTPLNSHTLHCTLSHIPSYSFTHTIILTHTHHYTL</sequence>
<proteinExistence type="predicted"/>
<evidence type="ECO:0000313" key="1">
    <source>
        <dbReference type="EMBL" id="JAH34505.1"/>
    </source>
</evidence>
<reference evidence="1" key="2">
    <citation type="journal article" date="2015" name="Fish Shellfish Immunol.">
        <title>Early steps in the European eel (Anguilla anguilla)-Vibrio vulnificus interaction in the gills: Role of the RtxA13 toxin.</title>
        <authorList>
            <person name="Callol A."/>
            <person name="Pajuelo D."/>
            <person name="Ebbesson L."/>
            <person name="Teles M."/>
            <person name="MacKenzie S."/>
            <person name="Amaro C."/>
        </authorList>
    </citation>
    <scope>NUCLEOTIDE SEQUENCE</scope>
</reference>
<name>A0A0E9S1G2_ANGAN</name>
<accession>A0A0E9S1G2</accession>
<protein>
    <submittedName>
        <fullName evidence="1">Uncharacterized protein</fullName>
    </submittedName>
</protein>
<reference evidence="1" key="1">
    <citation type="submission" date="2014-11" db="EMBL/GenBank/DDBJ databases">
        <authorList>
            <person name="Amaro Gonzalez C."/>
        </authorList>
    </citation>
    <scope>NUCLEOTIDE SEQUENCE</scope>
</reference>
<dbReference type="EMBL" id="GBXM01074072">
    <property type="protein sequence ID" value="JAH34505.1"/>
    <property type="molecule type" value="Transcribed_RNA"/>
</dbReference>